<dbReference type="InterPro" id="IPR000716">
    <property type="entry name" value="Thyroglobulin_1"/>
</dbReference>
<dbReference type="Pfam" id="PF00095">
    <property type="entry name" value="WAP"/>
    <property type="match status" value="2"/>
</dbReference>
<protein>
    <submittedName>
        <fullName evidence="14">Kielin/chordin-like protein</fullName>
    </submittedName>
</protein>
<dbReference type="Gene3D" id="4.10.800.10">
    <property type="entry name" value="Thyroglobulin type-1"/>
    <property type="match status" value="5"/>
</dbReference>
<dbReference type="PANTHER" id="PTHR12352:SF31">
    <property type="entry name" value="PAPILIN-LIKE PROTEIN"/>
    <property type="match status" value="1"/>
</dbReference>
<keyword evidence="8" id="KW-0732">Signal</keyword>
<proteinExistence type="predicted"/>
<dbReference type="InterPro" id="IPR036857">
    <property type="entry name" value="Thyroglobulin_1_sf"/>
</dbReference>
<dbReference type="Pfam" id="PF00014">
    <property type="entry name" value="Kunitz_BPTI"/>
    <property type="match status" value="1"/>
</dbReference>
<sequence length="1355" mass="143566">MAPRDRWRGWLPCLVHGALLLAVVAALSDTALAGDAAPEFLGDPDSPEGCSGHTCRMLCAYGFATDERGCPLCRCYDPCSEVSCGGALTCQLEEPVSCTRPPCLPVPTCKKGRSLDNVCPAGAPLTMPGSGVPPRPFLCGLGAGQPRCPPLFECSVQPGNDYGVCCPGAARVDKAGACPARGEHLTRQCGPGCRQDQDCPGPLKCCDGDVCGGRTCTPPTNLTECRQLRQLSVQLSVSEREGRGYVPQCDPVSGAFRPRQCSRNGRVCWCVDRAGNKLPNSMGPSSKVRCLPHAALDEARASVSGRAMGSMPEPPRCDSPPGRCAQVCELGFRVDPDGCPTCECDDPCAGAVCGSGEECFAAREPDCDGPFCSATPICRPAPTAAPTAAPTTPPTTPPTTTGQPDAAADASPDASVDASADTVAVDNPTERSASADLPSAEANSSESSGPDADSAEAALDEDGHPATMCEYLRDFRDKMEGTRDGMSLALPPPTCRPDGSFNDTQCAAGECWCVDSFGTEIPQSRIAGPAPSPACSALRESLDCLDLTCRLGCEFGFTLSPDTRCPLCECRDPCAEAKCGPNAECHVVEVACDAEYCPPVPACLPKKPGQCPYLVPVGAGSCDYQCRSDYNCNETAKCCSNGCGTQCMQPVVMTECQHRRAILQHESHESGIPAGRLWVPRCRERDGAYESVQCHPGKGQCWCVDAHGQELPGTRTDGDQQPDCRARNAVSACPALRCEEACPHGHQLDARGCPTCRCRDPCQELQCRGEGEACRMVQVQCADPPCHKVPMCLPHRENPCLTGQPLESTSTPGGLFRCGPSGDSCPASHKCELSPLGEYAVCCQKPRDVCFEPVQAGPCEPGAERWHFNPERNSCQLVPAGQCGAQHNSFPTKEMCNKVCPVLSQCERLREKNQKAADKYKKWTFIPRCSAETGAWLPLQCLTQVGVCWCVAPDGQPIKGTLTRDPKPSCPAASSAARASSRQARRRHDPLWAEPEQGAEDPEEAVAKLLRGLDPAVAELLQRLDQPLPAALPASLPVPPERRTRCLALRDRAEDEASALQCDHHGGFAPTQCLPKDDPEGECWCVDEAGNQLVNTTTFKRGAKICLPTPIEAVEVSLGFLGEPGVVDARAELLVLEAVRGLLAGLDQSGPGGPGTARTATRSEGLRVTLGPGRAVATFSLHGPGKVDTAFHLEEMVKSGALSVGHESGSAMVADITQSRFSHRVAQLDADDEGGRPPPSRVIALQHREIVSESTVSEVTSYHTAILVLSAASAFVIVVLAVLAALYRRRMIVAAKQGGQHGQDDDDDRFGLGPGNEPVYVVRLPSPPPLDKHGRVLGVPLGVPLAQEDIKDIKA</sequence>
<evidence type="ECO:0000256" key="5">
    <source>
        <dbReference type="PROSITE-ProRule" id="PRU00500"/>
    </source>
</evidence>
<comment type="subcellular location">
    <subcellularLocation>
        <location evidence="1">Secreted</location>
    </subcellularLocation>
</comment>
<feature type="domain" description="Thyroglobulin type-1" evidence="10">
    <location>
        <begin position="903"/>
        <end position="970"/>
    </location>
</feature>
<accession>A0A6J1SBY3</accession>
<evidence type="ECO:0000256" key="2">
    <source>
        <dbReference type="ARBA" id="ARBA00022525"/>
    </source>
</evidence>
<feature type="domain" description="Thyroglobulin type-1" evidence="10">
    <location>
        <begin position="222"/>
        <end position="290"/>
    </location>
</feature>
<dbReference type="SUPFAM" id="SSF57262">
    <property type="entry name" value="Leech antihemostatic proteins"/>
    <property type="match status" value="3"/>
</dbReference>
<feature type="domain" description="Thyroglobulin type-1" evidence="10">
    <location>
        <begin position="466"/>
        <end position="535"/>
    </location>
</feature>
<name>A0A6J1SBY3_FRAOC</name>
<feature type="chain" id="PRO_5038449244" evidence="8">
    <location>
        <begin position="27"/>
        <end position="1355"/>
    </location>
</feature>
<dbReference type="InterPro" id="IPR008197">
    <property type="entry name" value="WAP_dom"/>
</dbReference>
<dbReference type="InterPro" id="IPR036645">
    <property type="entry name" value="Elafin-like_sf"/>
</dbReference>
<feature type="domain" description="Antistasin-like" evidence="11">
    <location>
        <begin position="733"/>
        <end position="758"/>
    </location>
</feature>
<dbReference type="InterPro" id="IPR011061">
    <property type="entry name" value="Hirudin/antistatin"/>
</dbReference>
<feature type="transmembrane region" description="Helical" evidence="7">
    <location>
        <begin position="1262"/>
        <end position="1287"/>
    </location>
</feature>
<feature type="domain" description="Thyroglobulin type-1" evidence="10">
    <location>
        <begin position="653"/>
        <end position="724"/>
    </location>
</feature>
<feature type="disulfide bond" evidence="5">
    <location>
        <begin position="941"/>
        <end position="948"/>
    </location>
</feature>
<dbReference type="InterPro" id="IPR004094">
    <property type="entry name" value="Antistasin-like"/>
</dbReference>
<dbReference type="SMART" id="SM00211">
    <property type="entry name" value="TY"/>
    <property type="match status" value="5"/>
</dbReference>
<keyword evidence="13" id="KW-1185">Reference proteome</keyword>
<dbReference type="GO" id="GO:0005615">
    <property type="term" value="C:extracellular space"/>
    <property type="evidence" value="ECO:0007669"/>
    <property type="project" value="TreeGrafter"/>
</dbReference>
<feature type="disulfide bond" evidence="5">
    <location>
        <begin position="261"/>
        <end position="268"/>
    </location>
</feature>
<keyword evidence="2" id="KW-0964">Secreted</keyword>
<dbReference type="GeneID" id="113204996"/>
<dbReference type="SMART" id="SM00217">
    <property type="entry name" value="WAP"/>
    <property type="match status" value="2"/>
</dbReference>
<dbReference type="InterPro" id="IPR002223">
    <property type="entry name" value="Kunitz_BPTI"/>
</dbReference>
<evidence type="ECO:0000256" key="4">
    <source>
        <dbReference type="ARBA" id="ARBA00023157"/>
    </source>
</evidence>
<feature type="disulfide bond" evidence="5">
    <location>
        <begin position="694"/>
        <end position="701"/>
    </location>
</feature>
<evidence type="ECO:0000313" key="14">
    <source>
        <dbReference type="RefSeq" id="XP_026276196.2"/>
    </source>
</evidence>
<dbReference type="SUPFAM" id="SSF57362">
    <property type="entry name" value="BPTI-like"/>
    <property type="match status" value="1"/>
</dbReference>
<dbReference type="Pfam" id="PF00086">
    <property type="entry name" value="Thyroglobulin_1"/>
    <property type="match status" value="5"/>
</dbReference>
<dbReference type="Gene3D" id="4.10.75.10">
    <property type="entry name" value="Elafin-like"/>
    <property type="match status" value="2"/>
</dbReference>
<dbReference type="SMART" id="SM00131">
    <property type="entry name" value="KU"/>
    <property type="match status" value="1"/>
</dbReference>
<keyword evidence="4 5" id="KW-1015">Disulfide bond</keyword>
<keyword evidence="7" id="KW-1133">Transmembrane helix</keyword>
<feature type="compositionally biased region" description="Low complexity" evidence="6">
    <location>
        <begin position="398"/>
        <end position="426"/>
    </location>
</feature>
<gene>
    <name evidence="14" type="primary">LOC113204996</name>
</gene>
<dbReference type="CDD" id="cd00191">
    <property type="entry name" value="TY"/>
    <property type="match status" value="5"/>
</dbReference>
<feature type="signal peptide" evidence="8">
    <location>
        <begin position="1"/>
        <end position="26"/>
    </location>
</feature>
<keyword evidence="7" id="KW-0812">Transmembrane</keyword>
<evidence type="ECO:0000259" key="9">
    <source>
        <dbReference type="PROSITE" id="PS50279"/>
    </source>
</evidence>
<feature type="domain" description="Antistasin-like" evidence="11">
    <location>
        <begin position="319"/>
        <end position="344"/>
    </location>
</feature>
<dbReference type="PROSITE" id="PS50279">
    <property type="entry name" value="BPTI_KUNITZ_2"/>
    <property type="match status" value="1"/>
</dbReference>
<evidence type="ECO:0000259" key="10">
    <source>
        <dbReference type="PROSITE" id="PS51162"/>
    </source>
</evidence>
<dbReference type="Gene3D" id="4.10.410.10">
    <property type="entry name" value="Pancreatic trypsin inhibitor Kunitz domain"/>
    <property type="match status" value="1"/>
</dbReference>
<feature type="domain" description="Antistasin-like" evidence="11">
    <location>
        <begin position="544"/>
        <end position="570"/>
    </location>
</feature>
<evidence type="ECO:0000256" key="8">
    <source>
        <dbReference type="SAM" id="SignalP"/>
    </source>
</evidence>
<feature type="compositionally biased region" description="Low complexity" evidence="6">
    <location>
        <begin position="972"/>
        <end position="982"/>
    </location>
</feature>
<feature type="region of interest" description="Disordered" evidence="6">
    <location>
        <begin position="960"/>
        <end position="1002"/>
    </location>
</feature>
<dbReference type="Proteomes" id="UP000504606">
    <property type="component" value="Unplaced"/>
</dbReference>
<dbReference type="SUPFAM" id="SSF57610">
    <property type="entry name" value="Thyroglobulin type-1 domain"/>
    <property type="match status" value="5"/>
</dbReference>
<evidence type="ECO:0000313" key="13">
    <source>
        <dbReference type="Proteomes" id="UP000504606"/>
    </source>
</evidence>
<dbReference type="GO" id="GO:0005604">
    <property type="term" value="C:basement membrane"/>
    <property type="evidence" value="ECO:0007669"/>
    <property type="project" value="TreeGrafter"/>
</dbReference>
<dbReference type="PROSITE" id="PS00484">
    <property type="entry name" value="THYROGLOBULIN_1_1"/>
    <property type="match status" value="1"/>
</dbReference>
<dbReference type="Gene3D" id="2.10.22.10">
    <property type="entry name" value="Antistasin, domain 1"/>
    <property type="match status" value="4"/>
</dbReference>
<dbReference type="OrthoDB" id="8183504at2759"/>
<keyword evidence="3" id="KW-0677">Repeat</keyword>
<dbReference type="Pfam" id="PF02822">
    <property type="entry name" value="Antistasin"/>
    <property type="match status" value="3"/>
</dbReference>
<feature type="disulfide bond" evidence="5">
    <location>
        <begin position="270"/>
        <end position="290"/>
    </location>
</feature>
<evidence type="ECO:0000259" key="11">
    <source>
        <dbReference type="PROSITE" id="PS51252"/>
    </source>
</evidence>
<organism evidence="13 14">
    <name type="scientific">Frankliniella occidentalis</name>
    <name type="common">Western flower thrips</name>
    <name type="synonym">Euthrips occidentalis</name>
    <dbReference type="NCBI Taxonomy" id="133901"/>
    <lineage>
        <taxon>Eukaryota</taxon>
        <taxon>Metazoa</taxon>
        <taxon>Ecdysozoa</taxon>
        <taxon>Arthropoda</taxon>
        <taxon>Hexapoda</taxon>
        <taxon>Insecta</taxon>
        <taxon>Pterygota</taxon>
        <taxon>Neoptera</taxon>
        <taxon>Paraneoptera</taxon>
        <taxon>Thysanoptera</taxon>
        <taxon>Terebrantia</taxon>
        <taxon>Thripoidea</taxon>
        <taxon>Thripidae</taxon>
        <taxon>Frankliniella</taxon>
    </lineage>
</organism>
<dbReference type="PROSITE" id="PS51162">
    <property type="entry name" value="THYROGLOBULIN_1_2"/>
    <property type="match status" value="5"/>
</dbReference>
<evidence type="ECO:0000256" key="3">
    <source>
        <dbReference type="ARBA" id="ARBA00022737"/>
    </source>
</evidence>
<dbReference type="InterPro" id="IPR036880">
    <property type="entry name" value="Kunitz_BPTI_sf"/>
</dbReference>
<feature type="domain" description="Antistasin-like" evidence="11">
    <location>
        <begin position="50"/>
        <end position="75"/>
    </location>
</feature>
<evidence type="ECO:0000256" key="1">
    <source>
        <dbReference type="ARBA" id="ARBA00004613"/>
    </source>
</evidence>
<feature type="domain" description="WAP" evidence="12">
    <location>
        <begin position="604"/>
        <end position="651"/>
    </location>
</feature>
<reference evidence="14" key="1">
    <citation type="submission" date="2025-08" db="UniProtKB">
        <authorList>
            <consortium name="RefSeq"/>
        </authorList>
    </citation>
    <scope>IDENTIFICATION</scope>
    <source>
        <tissue evidence="14">Whole organism</tissue>
    </source>
</reference>
<feature type="disulfide bond" evidence="5">
    <location>
        <begin position="950"/>
        <end position="970"/>
    </location>
</feature>
<evidence type="ECO:0000256" key="6">
    <source>
        <dbReference type="SAM" id="MobiDB-lite"/>
    </source>
</evidence>
<feature type="region of interest" description="Disordered" evidence="6">
    <location>
        <begin position="383"/>
        <end position="463"/>
    </location>
</feature>
<evidence type="ECO:0000256" key="7">
    <source>
        <dbReference type="SAM" id="Phobius"/>
    </source>
</evidence>
<comment type="caution">
    <text evidence="5">Lacks conserved residue(s) required for the propagation of feature annotation.</text>
</comment>
<dbReference type="PROSITE" id="PS51390">
    <property type="entry name" value="WAP"/>
    <property type="match status" value="2"/>
</dbReference>
<dbReference type="InterPro" id="IPR051950">
    <property type="entry name" value="Dev_reg/Prot_inhib"/>
</dbReference>
<dbReference type="RefSeq" id="XP_026276196.2">
    <property type="nucleotide sequence ID" value="XM_026420411.2"/>
</dbReference>
<keyword evidence="7" id="KW-0472">Membrane</keyword>
<feature type="domain" description="Thyroglobulin type-1" evidence="10">
    <location>
        <begin position="1043"/>
        <end position="1106"/>
    </location>
</feature>
<evidence type="ECO:0000259" key="12">
    <source>
        <dbReference type="PROSITE" id="PS51390"/>
    </source>
</evidence>
<dbReference type="KEGG" id="foc:113204996"/>
<dbReference type="CDD" id="cd00199">
    <property type="entry name" value="WAP"/>
    <property type="match status" value="1"/>
</dbReference>
<dbReference type="GO" id="GO:0007160">
    <property type="term" value="P:cell-matrix adhesion"/>
    <property type="evidence" value="ECO:0007669"/>
    <property type="project" value="TreeGrafter"/>
</dbReference>
<feature type="domain" description="BPTI/Kunitz inhibitor" evidence="9">
    <location>
        <begin position="850"/>
        <end position="900"/>
    </location>
</feature>
<dbReference type="GO" id="GO:0004867">
    <property type="term" value="F:serine-type endopeptidase inhibitor activity"/>
    <property type="evidence" value="ECO:0007669"/>
    <property type="project" value="InterPro"/>
</dbReference>
<feature type="domain" description="WAP" evidence="12">
    <location>
        <begin position="171"/>
        <end position="220"/>
    </location>
</feature>
<dbReference type="PROSITE" id="PS51252">
    <property type="entry name" value="ANTISTASIN"/>
    <property type="match status" value="4"/>
</dbReference>
<dbReference type="PANTHER" id="PTHR12352">
    <property type="entry name" value="SECRETED MODULAR CALCIUM-BINDING PROTEIN"/>
    <property type="match status" value="1"/>
</dbReference>